<proteinExistence type="predicted"/>
<reference evidence="3 4" key="1">
    <citation type="submission" date="2024-04" db="EMBL/GenBank/DDBJ databases">
        <title>Tritrichomonas musculus Genome.</title>
        <authorList>
            <person name="Alves-Ferreira E."/>
            <person name="Grigg M."/>
            <person name="Lorenzi H."/>
            <person name="Galac M."/>
        </authorList>
    </citation>
    <scope>NUCLEOTIDE SEQUENCE [LARGE SCALE GENOMIC DNA]</scope>
    <source>
        <strain evidence="3 4">EAF2021</strain>
    </source>
</reference>
<dbReference type="Proteomes" id="UP001470230">
    <property type="component" value="Unassembled WGS sequence"/>
</dbReference>
<evidence type="ECO:0000259" key="1">
    <source>
        <dbReference type="PROSITE" id="PS50090"/>
    </source>
</evidence>
<evidence type="ECO:0008006" key="5">
    <source>
        <dbReference type="Google" id="ProtNLM"/>
    </source>
</evidence>
<feature type="domain" description="Myb-like" evidence="1">
    <location>
        <begin position="15"/>
        <end position="66"/>
    </location>
</feature>
<feature type="domain" description="Myb-like" evidence="1">
    <location>
        <begin position="77"/>
        <end position="120"/>
    </location>
</feature>
<dbReference type="PANTHER" id="PTHR45614">
    <property type="entry name" value="MYB PROTEIN-RELATED"/>
    <property type="match status" value="1"/>
</dbReference>
<dbReference type="InterPro" id="IPR001005">
    <property type="entry name" value="SANT/Myb"/>
</dbReference>
<organism evidence="3 4">
    <name type="scientific">Tritrichomonas musculus</name>
    <dbReference type="NCBI Taxonomy" id="1915356"/>
    <lineage>
        <taxon>Eukaryota</taxon>
        <taxon>Metamonada</taxon>
        <taxon>Parabasalia</taxon>
        <taxon>Tritrichomonadida</taxon>
        <taxon>Tritrichomonadidae</taxon>
        <taxon>Tritrichomonas</taxon>
    </lineage>
</organism>
<accession>A0ABR2KC03</accession>
<name>A0ABR2KC03_9EUKA</name>
<dbReference type="InterPro" id="IPR017930">
    <property type="entry name" value="Myb_dom"/>
</dbReference>
<comment type="caution">
    <text evidence="3">The sequence shown here is derived from an EMBL/GenBank/DDBJ whole genome shotgun (WGS) entry which is preliminary data.</text>
</comment>
<dbReference type="PROSITE" id="PS50090">
    <property type="entry name" value="MYB_LIKE"/>
    <property type="match status" value="2"/>
</dbReference>
<dbReference type="InterPro" id="IPR050560">
    <property type="entry name" value="MYB_TF"/>
</dbReference>
<evidence type="ECO:0000313" key="3">
    <source>
        <dbReference type="EMBL" id="KAK8888604.1"/>
    </source>
</evidence>
<dbReference type="EMBL" id="JAPFFF010000005">
    <property type="protein sequence ID" value="KAK8888604.1"/>
    <property type="molecule type" value="Genomic_DNA"/>
</dbReference>
<dbReference type="InterPro" id="IPR009057">
    <property type="entry name" value="Homeodomain-like_sf"/>
</dbReference>
<evidence type="ECO:0000313" key="4">
    <source>
        <dbReference type="Proteomes" id="UP001470230"/>
    </source>
</evidence>
<dbReference type="Gene3D" id="1.10.10.60">
    <property type="entry name" value="Homeodomain-like"/>
    <property type="match status" value="2"/>
</dbReference>
<keyword evidence="4" id="KW-1185">Reference proteome</keyword>
<dbReference type="PANTHER" id="PTHR45614:SF253">
    <property type="entry name" value="CHROMOSOME UNDETERMINED SCAFFOLD_38, WHOLE GENOME SHOTGUN SEQUENCE"/>
    <property type="match status" value="1"/>
</dbReference>
<dbReference type="SUPFAM" id="SSF46689">
    <property type="entry name" value="Homeodomain-like"/>
    <property type="match status" value="1"/>
</dbReference>
<dbReference type="PROSITE" id="PS51294">
    <property type="entry name" value="HTH_MYB"/>
    <property type="match status" value="2"/>
</dbReference>
<sequence length="205" mass="24416">MFYETGAILPKDKRGHKIERHKFSKPEDERLTDLVFQYGTKKWRTISSLMEDRTPRQCRERWKYYLSLGENVNVNDNWNQEDDDLLISLYEKYGSKWSSMIGYFKNQTVVSLKNRFNKLQRKSRKQNKMEHNCSMIRNDLSNTESSLVESPSSIITDNVDETIQQFDDFDTDDYQRHIILPLPLPISCFMKNPRTYQPVNDVLQV</sequence>
<gene>
    <name evidence="3" type="ORF">M9Y10_033335</name>
</gene>
<feature type="domain" description="HTH myb-type" evidence="2">
    <location>
        <begin position="77"/>
        <end position="124"/>
    </location>
</feature>
<feature type="domain" description="HTH myb-type" evidence="2">
    <location>
        <begin position="15"/>
        <end position="70"/>
    </location>
</feature>
<evidence type="ECO:0000259" key="2">
    <source>
        <dbReference type="PROSITE" id="PS51294"/>
    </source>
</evidence>
<dbReference type="Pfam" id="PF00249">
    <property type="entry name" value="Myb_DNA-binding"/>
    <property type="match status" value="2"/>
</dbReference>
<dbReference type="CDD" id="cd00167">
    <property type="entry name" value="SANT"/>
    <property type="match status" value="2"/>
</dbReference>
<protein>
    <recommendedName>
        <fullName evidence="5">Myb-like DNA-binding domain containing protein</fullName>
    </recommendedName>
</protein>
<dbReference type="SMART" id="SM00717">
    <property type="entry name" value="SANT"/>
    <property type="match status" value="2"/>
</dbReference>